<organism evidence="2">
    <name type="scientific">marine metagenome</name>
    <dbReference type="NCBI Taxonomy" id="408172"/>
    <lineage>
        <taxon>unclassified sequences</taxon>
        <taxon>metagenomes</taxon>
        <taxon>ecological metagenomes</taxon>
    </lineage>
</organism>
<accession>A0A382NYG0</accession>
<dbReference type="Gene3D" id="2.130.10.10">
    <property type="entry name" value="YVTN repeat-like/Quinoprotein amine dehydrogenase"/>
    <property type="match status" value="1"/>
</dbReference>
<gene>
    <name evidence="2" type="ORF">METZ01_LOCUS318534</name>
</gene>
<reference evidence="2" key="1">
    <citation type="submission" date="2018-05" db="EMBL/GenBank/DDBJ databases">
        <authorList>
            <person name="Lanie J.A."/>
            <person name="Ng W.-L."/>
            <person name="Kazmierczak K.M."/>
            <person name="Andrzejewski T.M."/>
            <person name="Davidsen T.M."/>
            <person name="Wayne K.J."/>
            <person name="Tettelin H."/>
            <person name="Glass J.I."/>
            <person name="Rusch D."/>
            <person name="Podicherti R."/>
            <person name="Tsui H.-C.T."/>
            <person name="Winkler M.E."/>
        </authorList>
    </citation>
    <scope>NUCLEOTIDE SEQUENCE</scope>
</reference>
<evidence type="ECO:0000259" key="1">
    <source>
        <dbReference type="Pfam" id="PF13360"/>
    </source>
</evidence>
<evidence type="ECO:0000313" key="2">
    <source>
        <dbReference type="EMBL" id="SVC65680.1"/>
    </source>
</evidence>
<sequence length="151" mass="17302">MHAASFRLLTFAILVCSLETEADNWPAWRGPFGTGKSTEKSFPVEWSREKNVRWRIDLPERGNSSPIVWGNKIFVTQSLEGQGLRQLICFDRKNGKTLWKKSVEFDLKEPTHRTNPYCSASPVTDGKRVIVSHASAGVFCYDLDGRELWRR</sequence>
<feature type="domain" description="Pyrrolo-quinoline quinone repeat" evidence="1">
    <location>
        <begin position="51"/>
        <end position="150"/>
    </location>
</feature>
<name>A0A382NYG0_9ZZZZ</name>
<protein>
    <recommendedName>
        <fullName evidence="1">Pyrrolo-quinoline quinone repeat domain-containing protein</fullName>
    </recommendedName>
</protein>
<dbReference type="PANTHER" id="PTHR34512">
    <property type="entry name" value="CELL SURFACE PROTEIN"/>
    <property type="match status" value="1"/>
</dbReference>
<dbReference type="InterPro" id="IPR002372">
    <property type="entry name" value="PQQ_rpt_dom"/>
</dbReference>
<proteinExistence type="predicted"/>
<feature type="non-terminal residue" evidence="2">
    <location>
        <position position="151"/>
    </location>
</feature>
<dbReference type="PANTHER" id="PTHR34512:SF30">
    <property type="entry name" value="OUTER MEMBRANE PROTEIN ASSEMBLY FACTOR BAMB"/>
    <property type="match status" value="1"/>
</dbReference>
<dbReference type="EMBL" id="UINC01103362">
    <property type="protein sequence ID" value="SVC65680.1"/>
    <property type="molecule type" value="Genomic_DNA"/>
</dbReference>
<dbReference type="AlphaFoldDB" id="A0A382NYG0"/>
<dbReference type="Pfam" id="PF13360">
    <property type="entry name" value="PQQ_2"/>
    <property type="match status" value="1"/>
</dbReference>
<dbReference type="InterPro" id="IPR015943">
    <property type="entry name" value="WD40/YVTN_repeat-like_dom_sf"/>
</dbReference>
<dbReference type="SUPFAM" id="SSF50998">
    <property type="entry name" value="Quinoprotein alcohol dehydrogenase-like"/>
    <property type="match status" value="1"/>
</dbReference>
<dbReference type="InterPro" id="IPR011047">
    <property type="entry name" value="Quinoprotein_ADH-like_sf"/>
</dbReference>